<dbReference type="Proteomes" id="UP001059617">
    <property type="component" value="Chromosome"/>
</dbReference>
<protein>
    <submittedName>
        <fullName evidence="2">Uncharacterized protein</fullName>
    </submittedName>
</protein>
<dbReference type="EMBL" id="CP073720">
    <property type="protein sequence ID" value="UWP84776.1"/>
    <property type="molecule type" value="Genomic_DNA"/>
</dbReference>
<dbReference type="RefSeq" id="WP_259862736.1">
    <property type="nucleotide sequence ID" value="NZ_BAAAST010000011.1"/>
</dbReference>
<evidence type="ECO:0000313" key="3">
    <source>
        <dbReference type="Proteomes" id="UP001059617"/>
    </source>
</evidence>
<accession>A0ABY5W9M1</accession>
<evidence type="ECO:0000313" key="2">
    <source>
        <dbReference type="EMBL" id="UWP84776.1"/>
    </source>
</evidence>
<keyword evidence="1" id="KW-0812">Transmembrane</keyword>
<reference evidence="2" key="1">
    <citation type="submission" date="2021-04" db="EMBL/GenBank/DDBJ databases">
        <authorList>
            <person name="Hartkoorn R.C."/>
            <person name="Beaudoing E."/>
            <person name="Hot D."/>
        </authorList>
    </citation>
    <scope>NUCLEOTIDE SEQUENCE</scope>
    <source>
        <strain evidence="2">NRRL B-16292</strain>
    </source>
</reference>
<evidence type="ECO:0000256" key="1">
    <source>
        <dbReference type="SAM" id="Phobius"/>
    </source>
</evidence>
<organism evidence="2 3">
    <name type="scientific">Dactylosporangium fulvum</name>
    <dbReference type="NCBI Taxonomy" id="53359"/>
    <lineage>
        <taxon>Bacteria</taxon>
        <taxon>Bacillati</taxon>
        <taxon>Actinomycetota</taxon>
        <taxon>Actinomycetes</taxon>
        <taxon>Micromonosporales</taxon>
        <taxon>Micromonosporaceae</taxon>
        <taxon>Dactylosporangium</taxon>
    </lineage>
</organism>
<proteinExistence type="predicted"/>
<keyword evidence="1" id="KW-0472">Membrane</keyword>
<keyword evidence="3" id="KW-1185">Reference proteome</keyword>
<sequence>MLRWLTTARAAVRAWPRRQQIIAGSATFAVLAVLATWLLWPQDPPPPAPRERQYKATTACLLTDDQDLTAEPARTAWAGMQDASVQTLVKVQHLAITGPQTTANGLTYYNTLGVQKCTVIIAAGPVPVAAMTEGITAFPGIKHYAVGGNTNGKPITTIDTTSTDTIKTGARAAVTAAG</sequence>
<feature type="transmembrane region" description="Helical" evidence="1">
    <location>
        <begin position="21"/>
        <end position="40"/>
    </location>
</feature>
<keyword evidence="1" id="KW-1133">Transmembrane helix</keyword>
<reference evidence="2" key="2">
    <citation type="submission" date="2022-09" db="EMBL/GenBank/DDBJ databases">
        <title>Biosynthetic gene clusters of Dactylosporangioum fulvum.</title>
        <authorList>
            <person name="Caradec T."/>
        </authorList>
    </citation>
    <scope>NUCLEOTIDE SEQUENCE</scope>
    <source>
        <strain evidence="2">NRRL B-16292</strain>
    </source>
</reference>
<name>A0ABY5W9M1_9ACTN</name>
<gene>
    <name evidence="2" type="ORF">Dfulv_11315</name>
</gene>